<gene>
    <name evidence="2" type="ORF">IWX46DRAFT_644610</name>
</gene>
<keyword evidence="3" id="KW-1185">Reference proteome</keyword>
<evidence type="ECO:0000313" key="3">
    <source>
        <dbReference type="Proteomes" id="UP001365128"/>
    </source>
</evidence>
<dbReference type="EMBL" id="JBBPDW010000048">
    <property type="protein sequence ID" value="KAK7532785.1"/>
    <property type="molecule type" value="Genomic_DNA"/>
</dbReference>
<evidence type="ECO:0000256" key="1">
    <source>
        <dbReference type="SAM" id="MobiDB-lite"/>
    </source>
</evidence>
<comment type="caution">
    <text evidence="2">The sequence shown here is derived from an EMBL/GenBank/DDBJ whole genome shotgun (WGS) entry which is preliminary data.</text>
</comment>
<sequence length="163" mass="18068">MPKTLFTFAVLTADWSDMEFDLIMARELSTSLSPPAFINGNISIAQSSNKDKTTKAIESQSCQQEESPGLAGPASDTVLRWPGDISLRPPHPTCINQGACMRADALKQCNTLYDLYMASYCNTLRPMVGAFKLPPHMPNAVDAYREQLRKHRQDVADQAKISF</sequence>
<dbReference type="Proteomes" id="UP001365128">
    <property type="component" value="Unassembled WGS sequence"/>
</dbReference>
<evidence type="ECO:0000313" key="2">
    <source>
        <dbReference type="EMBL" id="KAK7532785.1"/>
    </source>
</evidence>
<protein>
    <submittedName>
        <fullName evidence="2">Uncharacterized protein</fullName>
    </submittedName>
</protein>
<feature type="region of interest" description="Disordered" evidence="1">
    <location>
        <begin position="49"/>
        <end position="75"/>
    </location>
</feature>
<organism evidence="2 3">
    <name type="scientific">Phyllosticta citricarpa</name>
    <dbReference type="NCBI Taxonomy" id="55181"/>
    <lineage>
        <taxon>Eukaryota</taxon>
        <taxon>Fungi</taxon>
        <taxon>Dikarya</taxon>
        <taxon>Ascomycota</taxon>
        <taxon>Pezizomycotina</taxon>
        <taxon>Dothideomycetes</taxon>
        <taxon>Dothideomycetes incertae sedis</taxon>
        <taxon>Botryosphaeriales</taxon>
        <taxon>Phyllostictaceae</taxon>
        <taxon>Phyllosticta</taxon>
    </lineage>
</organism>
<reference evidence="2 3" key="1">
    <citation type="submission" date="2024-04" db="EMBL/GenBank/DDBJ databases">
        <title>Phyllosticta paracitricarpa is synonymous to the EU quarantine fungus P. citricarpa based on phylogenomic analyses.</title>
        <authorList>
            <consortium name="Lawrence Berkeley National Laboratory"/>
            <person name="Van Ingen-Buijs V.A."/>
            <person name="Van Westerhoven A.C."/>
            <person name="Haridas S."/>
            <person name="Skiadas P."/>
            <person name="Martin F."/>
            <person name="Groenewald J.Z."/>
            <person name="Crous P.W."/>
            <person name="Seidl M.F."/>
        </authorList>
    </citation>
    <scope>NUCLEOTIDE SEQUENCE [LARGE SCALE GENOMIC DNA]</scope>
    <source>
        <strain evidence="2 3">CBS 122670</strain>
    </source>
</reference>
<proteinExistence type="predicted"/>
<accession>A0ABR1LFW4</accession>
<feature type="compositionally biased region" description="Polar residues" evidence="1">
    <location>
        <begin position="56"/>
        <end position="66"/>
    </location>
</feature>
<name>A0ABR1LFW4_9PEZI</name>